<feature type="transmembrane region" description="Helical" evidence="7">
    <location>
        <begin position="701"/>
        <end position="724"/>
    </location>
</feature>
<evidence type="ECO:0000256" key="5">
    <source>
        <dbReference type="ARBA" id="ARBA00022989"/>
    </source>
</evidence>
<dbReference type="Pfam" id="PF12704">
    <property type="entry name" value="MacB_PCD"/>
    <property type="match status" value="1"/>
</dbReference>
<evidence type="ECO:0000313" key="10">
    <source>
        <dbReference type="EMBL" id="MCY6369435.1"/>
    </source>
</evidence>
<dbReference type="EMBL" id="JAPQES010000001">
    <property type="protein sequence ID" value="MCY6369435.1"/>
    <property type="molecule type" value="Genomic_DNA"/>
</dbReference>
<evidence type="ECO:0000256" key="1">
    <source>
        <dbReference type="ARBA" id="ARBA00004651"/>
    </source>
</evidence>
<feature type="domain" description="MacB-like periplasmic core" evidence="9">
    <location>
        <begin position="22"/>
        <end position="232"/>
    </location>
</feature>
<feature type="transmembrane region" description="Helical" evidence="7">
    <location>
        <begin position="309"/>
        <end position="335"/>
    </location>
</feature>
<comment type="subcellular location">
    <subcellularLocation>
        <location evidence="1">Cell membrane</location>
        <topology evidence="1">Multi-pass membrane protein</topology>
    </subcellularLocation>
</comment>
<feature type="transmembrane region" description="Helical" evidence="7">
    <location>
        <begin position="744"/>
        <end position="765"/>
    </location>
</feature>
<feature type="transmembrane region" description="Helical" evidence="7">
    <location>
        <begin position="355"/>
        <end position="376"/>
    </location>
</feature>
<proteinExistence type="inferred from homology"/>
<keyword evidence="11" id="KW-1185">Reference proteome</keyword>
<keyword evidence="3" id="KW-1003">Cell membrane</keyword>
<comment type="caution">
    <text evidence="10">The sequence shown here is derived from an EMBL/GenBank/DDBJ whole genome shotgun (WGS) entry which is preliminary data.</text>
</comment>
<name>A0ABT4CK59_9CLOT</name>
<dbReference type="Proteomes" id="UP001079657">
    <property type="component" value="Unassembled WGS sequence"/>
</dbReference>
<dbReference type="InterPro" id="IPR003838">
    <property type="entry name" value="ABC3_permease_C"/>
</dbReference>
<evidence type="ECO:0000256" key="3">
    <source>
        <dbReference type="ARBA" id="ARBA00022475"/>
    </source>
</evidence>
<protein>
    <submittedName>
        <fullName evidence="10">FtsX-like permease family protein</fullName>
    </submittedName>
</protein>
<keyword evidence="4 7" id="KW-0812">Transmembrane</keyword>
<reference evidence="10" key="1">
    <citation type="submission" date="2022-12" db="EMBL/GenBank/DDBJ databases">
        <authorList>
            <person name="Wang J."/>
        </authorList>
    </citation>
    <scope>NUCLEOTIDE SEQUENCE</scope>
    <source>
        <strain evidence="10">HY-42-06</strain>
    </source>
</reference>
<evidence type="ECO:0000256" key="4">
    <source>
        <dbReference type="ARBA" id="ARBA00022692"/>
    </source>
</evidence>
<dbReference type="RefSeq" id="WP_268047797.1">
    <property type="nucleotide sequence ID" value="NZ_JAPQES010000001.1"/>
</dbReference>
<keyword evidence="5 7" id="KW-1133">Transmembrane helix</keyword>
<feature type="transmembrane region" description="Helical" evidence="7">
    <location>
        <begin position="268"/>
        <end position="288"/>
    </location>
</feature>
<accession>A0ABT4CK59</accession>
<dbReference type="PANTHER" id="PTHR30489:SF0">
    <property type="entry name" value="LIPOPROTEIN-RELEASING SYSTEM TRANSMEMBRANE PROTEIN LOLE"/>
    <property type="match status" value="1"/>
</dbReference>
<evidence type="ECO:0000259" key="9">
    <source>
        <dbReference type="Pfam" id="PF12704"/>
    </source>
</evidence>
<feature type="domain" description="ABC3 transporter permease C-terminal" evidence="8">
    <location>
        <begin position="268"/>
        <end position="386"/>
    </location>
</feature>
<feature type="transmembrane region" description="Helical" evidence="7">
    <location>
        <begin position="433"/>
        <end position="456"/>
    </location>
</feature>
<dbReference type="PANTHER" id="PTHR30489">
    <property type="entry name" value="LIPOPROTEIN-RELEASING SYSTEM TRANSMEMBRANE PROTEIN LOLE"/>
    <property type="match status" value="1"/>
</dbReference>
<evidence type="ECO:0000313" key="11">
    <source>
        <dbReference type="Proteomes" id="UP001079657"/>
    </source>
</evidence>
<gene>
    <name evidence="10" type="ORF">OXH55_02080</name>
</gene>
<feature type="transmembrane region" description="Helical" evidence="7">
    <location>
        <begin position="656"/>
        <end position="681"/>
    </location>
</feature>
<feature type="transmembrane region" description="Helical" evidence="7">
    <location>
        <begin position="15"/>
        <end position="37"/>
    </location>
</feature>
<dbReference type="InterPro" id="IPR051447">
    <property type="entry name" value="Lipoprotein-release_system"/>
</dbReference>
<evidence type="ECO:0000259" key="8">
    <source>
        <dbReference type="Pfam" id="PF02687"/>
    </source>
</evidence>
<sequence length="786" mass="88454">MLFLKMLRDIKENKASYIACIIVVMTGLLVFTCMSMVSNNLNTAKERFYKNANFAHGFISVKNLPYSQVDDLSKINGIKQIEGRVIKDVRVYTEDSNKNIYLRLISIDLSKDFHLNSPILMEGNNLKNNSNNILVDTNFLKANNLKIGDKINLIIEGKKIEFTISGTEMSPDFVYAMKSGQDLFPNPEAFGIAYIPYDVIQSYLKEKNSVNDISFTLEDDVEYENVEDDIKAQLEKYSLMAMYPRKDQPSNLMLTQELSGLEGMAKSLPIMFLGIAGFILYIMLKRTIEQQRGQIGILKSFGYSSGEVLYHYMSYAVFVGIIGGALGGISGIVLAQPMTEMYKAYFSIPNLTSSFSFYYMLLGIIIALVTSLIAGFQGSKKVLKLHPAEAMRAETPKEANKTIAERIKLFWNSLNGQGKMAVRNIFRNKGRSLFTLVGVMFAFSLMCTYFNAFSLFDVMFNDQYEKVQIYDCKLSFETPISSDSALRDIQHRKEVKLVEPMLKIPSKLTNQWHEKDVPIIGLTKGSQLYNILDKNNNKIKLPDSGVVLSERAAELLDAKVGTVLQFESPLLGDEKKKIYVAKIVPQYLGMSGYMNIDALSELIGNEEMATSMMLKIEDGDIKNFKEHYNKSSVITGIEVKAELVKKINELMQSSKAMIWSFLIFSIIIGFIIIYTSSVISFSERERELASLRVLGFTEKEVLEVLSVEQFFISIFSVLLGIPVTKGMMSALAKSFSNDLYTMPSIIKFEAIAAGIIGTVISLFIAKAALNRKINKLNLVDVLKERE</sequence>
<comment type="similarity">
    <text evidence="2">Belongs to the ABC-4 integral membrane protein family. LolC/E subfamily.</text>
</comment>
<keyword evidence="6 7" id="KW-0472">Membrane</keyword>
<dbReference type="InterPro" id="IPR025857">
    <property type="entry name" value="MacB_PCD"/>
</dbReference>
<organism evidence="10 11">
    <name type="scientific">Clostridium ganghwense</name>
    <dbReference type="NCBI Taxonomy" id="312089"/>
    <lineage>
        <taxon>Bacteria</taxon>
        <taxon>Bacillati</taxon>
        <taxon>Bacillota</taxon>
        <taxon>Clostridia</taxon>
        <taxon>Eubacteriales</taxon>
        <taxon>Clostridiaceae</taxon>
        <taxon>Clostridium</taxon>
    </lineage>
</organism>
<feature type="domain" description="ABC3 transporter permease C-terminal" evidence="8">
    <location>
        <begin position="660"/>
        <end position="777"/>
    </location>
</feature>
<evidence type="ECO:0000256" key="6">
    <source>
        <dbReference type="ARBA" id="ARBA00023136"/>
    </source>
</evidence>
<dbReference type="Pfam" id="PF02687">
    <property type="entry name" value="FtsX"/>
    <property type="match status" value="2"/>
</dbReference>
<evidence type="ECO:0000256" key="7">
    <source>
        <dbReference type="SAM" id="Phobius"/>
    </source>
</evidence>
<evidence type="ECO:0000256" key="2">
    <source>
        <dbReference type="ARBA" id="ARBA00005236"/>
    </source>
</evidence>